<dbReference type="Pfam" id="PF00213">
    <property type="entry name" value="OSCP"/>
    <property type="match status" value="1"/>
</dbReference>
<dbReference type="AlphaFoldDB" id="A0A3N4IQP1"/>
<evidence type="ECO:0000256" key="4">
    <source>
        <dbReference type="ARBA" id="ARBA00022448"/>
    </source>
</evidence>
<evidence type="ECO:0000313" key="10">
    <source>
        <dbReference type="Proteomes" id="UP000275078"/>
    </source>
</evidence>
<dbReference type="GO" id="GO:0046933">
    <property type="term" value="F:proton-transporting ATP synthase activity, rotational mechanism"/>
    <property type="evidence" value="ECO:0007669"/>
    <property type="project" value="InterPro"/>
</dbReference>
<keyword evidence="4" id="KW-0813">Transport</keyword>
<comment type="subcellular location">
    <subcellularLocation>
        <location evidence="1">Membrane</location>
    </subcellularLocation>
</comment>
<keyword evidence="10" id="KW-1185">Reference proteome</keyword>
<evidence type="ECO:0000313" key="9">
    <source>
        <dbReference type="EMBL" id="RPA87058.1"/>
    </source>
</evidence>
<protein>
    <recommendedName>
        <fullName evidence="3">ATP synthase subunit 5, mitochondrial</fullName>
    </recommendedName>
</protein>
<gene>
    <name evidence="9" type="ORF">BJ508DRAFT_410635</name>
</gene>
<dbReference type="HAMAP" id="MF_01416">
    <property type="entry name" value="ATP_synth_delta_bact"/>
    <property type="match status" value="1"/>
</dbReference>
<evidence type="ECO:0000256" key="6">
    <source>
        <dbReference type="ARBA" id="ARBA00023065"/>
    </source>
</evidence>
<dbReference type="SUPFAM" id="SSF47928">
    <property type="entry name" value="N-terminal domain of the delta subunit of the F1F0-ATP synthase"/>
    <property type="match status" value="1"/>
</dbReference>
<evidence type="ECO:0000256" key="2">
    <source>
        <dbReference type="ARBA" id="ARBA00007046"/>
    </source>
</evidence>
<sequence>MFSARNVLRRTGVPSFRTYATQQTVKPPVALFGVDGTYATALYTAAKKTSQLDAVAKTFTALGQLLQKDAKLGPVIASPTLNAADKQAVVHELLKNLPKDGGKEVKNFLEVLAENNRLGVLPSVVEKFDQLVRADKGEVEIVVTSAVPLDQKLLQRIDAAVGSSGVLAAGKKGKIINRVQSDIKGGLIVEVGDRTIDLSISNKIAKLNKLLSDSL</sequence>
<evidence type="ECO:0000256" key="3">
    <source>
        <dbReference type="ARBA" id="ARBA00014723"/>
    </source>
</evidence>
<comment type="similarity">
    <text evidence="2">Belongs to the ATPase delta chain family.</text>
</comment>
<dbReference type="PANTHER" id="PTHR11910">
    <property type="entry name" value="ATP SYNTHASE DELTA CHAIN"/>
    <property type="match status" value="1"/>
</dbReference>
<dbReference type="PRINTS" id="PR00125">
    <property type="entry name" value="ATPASEDELTA"/>
</dbReference>
<evidence type="ECO:0000256" key="7">
    <source>
        <dbReference type="ARBA" id="ARBA00023136"/>
    </source>
</evidence>
<proteinExistence type="inferred from homology"/>
<dbReference type="Gene3D" id="1.10.520.20">
    <property type="entry name" value="N-terminal domain of the delta subunit of the F1F0-ATP synthase"/>
    <property type="match status" value="1"/>
</dbReference>
<dbReference type="InterPro" id="IPR026015">
    <property type="entry name" value="ATP_synth_OSCP/delta_N_sf"/>
</dbReference>
<dbReference type="Proteomes" id="UP000275078">
    <property type="component" value="Unassembled WGS sequence"/>
</dbReference>
<keyword evidence="8" id="KW-0066">ATP synthesis</keyword>
<dbReference type="NCBIfam" id="TIGR01145">
    <property type="entry name" value="ATP_synt_delta"/>
    <property type="match status" value="1"/>
</dbReference>
<keyword evidence="5" id="KW-0375">Hydrogen ion transport</keyword>
<accession>A0A3N4IQP1</accession>
<keyword evidence="7" id="KW-0472">Membrane</keyword>
<reference evidence="9 10" key="1">
    <citation type="journal article" date="2018" name="Nat. Ecol. Evol.">
        <title>Pezizomycetes genomes reveal the molecular basis of ectomycorrhizal truffle lifestyle.</title>
        <authorList>
            <person name="Murat C."/>
            <person name="Payen T."/>
            <person name="Noel B."/>
            <person name="Kuo A."/>
            <person name="Morin E."/>
            <person name="Chen J."/>
            <person name="Kohler A."/>
            <person name="Krizsan K."/>
            <person name="Balestrini R."/>
            <person name="Da Silva C."/>
            <person name="Montanini B."/>
            <person name="Hainaut M."/>
            <person name="Levati E."/>
            <person name="Barry K.W."/>
            <person name="Belfiori B."/>
            <person name="Cichocki N."/>
            <person name="Clum A."/>
            <person name="Dockter R.B."/>
            <person name="Fauchery L."/>
            <person name="Guy J."/>
            <person name="Iotti M."/>
            <person name="Le Tacon F."/>
            <person name="Lindquist E.A."/>
            <person name="Lipzen A."/>
            <person name="Malagnac F."/>
            <person name="Mello A."/>
            <person name="Molinier V."/>
            <person name="Miyauchi S."/>
            <person name="Poulain J."/>
            <person name="Riccioni C."/>
            <person name="Rubini A."/>
            <person name="Sitrit Y."/>
            <person name="Splivallo R."/>
            <person name="Traeger S."/>
            <person name="Wang M."/>
            <person name="Zifcakova L."/>
            <person name="Wipf D."/>
            <person name="Zambonelli A."/>
            <person name="Paolocci F."/>
            <person name="Nowrousian M."/>
            <person name="Ottonello S."/>
            <person name="Baldrian P."/>
            <person name="Spatafora J.W."/>
            <person name="Henrissat B."/>
            <person name="Nagy L.G."/>
            <person name="Aury J.M."/>
            <person name="Wincker P."/>
            <person name="Grigoriev I.V."/>
            <person name="Bonfante P."/>
            <person name="Martin F.M."/>
        </authorList>
    </citation>
    <scope>NUCLEOTIDE SEQUENCE [LARGE SCALE GENOMIC DNA]</scope>
    <source>
        <strain evidence="9 10">RN42</strain>
    </source>
</reference>
<organism evidence="9 10">
    <name type="scientific">Ascobolus immersus RN42</name>
    <dbReference type="NCBI Taxonomy" id="1160509"/>
    <lineage>
        <taxon>Eukaryota</taxon>
        <taxon>Fungi</taxon>
        <taxon>Dikarya</taxon>
        <taxon>Ascomycota</taxon>
        <taxon>Pezizomycotina</taxon>
        <taxon>Pezizomycetes</taxon>
        <taxon>Pezizales</taxon>
        <taxon>Ascobolaceae</taxon>
        <taxon>Ascobolus</taxon>
    </lineage>
</organism>
<dbReference type="EMBL" id="ML119647">
    <property type="protein sequence ID" value="RPA87058.1"/>
    <property type="molecule type" value="Genomic_DNA"/>
</dbReference>
<keyword evidence="6" id="KW-0406">Ion transport</keyword>
<evidence type="ECO:0000256" key="8">
    <source>
        <dbReference type="ARBA" id="ARBA00023310"/>
    </source>
</evidence>
<evidence type="ECO:0000256" key="1">
    <source>
        <dbReference type="ARBA" id="ARBA00004370"/>
    </source>
</evidence>
<dbReference type="OrthoDB" id="1262810at2759"/>
<name>A0A3N4IQP1_ASCIM</name>
<evidence type="ECO:0000256" key="5">
    <source>
        <dbReference type="ARBA" id="ARBA00022781"/>
    </source>
</evidence>
<dbReference type="GO" id="GO:0016020">
    <property type="term" value="C:membrane"/>
    <property type="evidence" value="ECO:0007669"/>
    <property type="project" value="UniProtKB-SubCell"/>
</dbReference>
<dbReference type="InterPro" id="IPR000711">
    <property type="entry name" value="ATPase_OSCP/dsu"/>
</dbReference>
<dbReference type="STRING" id="1160509.A0A3N4IQP1"/>